<dbReference type="Pfam" id="PF01969">
    <property type="entry name" value="Ni_insertion"/>
    <property type="match status" value="1"/>
</dbReference>
<dbReference type="NCBIfam" id="TIGR00299">
    <property type="entry name" value="nickel pincer cofactor biosynthesis protein LarC"/>
    <property type="match status" value="1"/>
</dbReference>
<evidence type="ECO:0000256" key="2">
    <source>
        <dbReference type="ARBA" id="ARBA00023239"/>
    </source>
</evidence>
<feature type="region of interest" description="Disordered" evidence="4">
    <location>
        <begin position="91"/>
        <end position="130"/>
    </location>
</feature>
<dbReference type="HAMAP" id="MF_01074">
    <property type="entry name" value="LarC"/>
    <property type="match status" value="1"/>
</dbReference>
<dbReference type="EC" id="4.99.1.12" evidence="3"/>
<feature type="compositionally biased region" description="Basic residues" evidence="4">
    <location>
        <begin position="109"/>
        <end position="130"/>
    </location>
</feature>
<sequence length="450" mass="49049">MNPQNQQLYLECYAGISGDMTVAALLDLGADQQVLETALASLPLEGYRIAISRVNKGGLDACDFDVILDHDNHDHDMAYLYGDAAHGCGHHEHAHAHHHEHANGDPGHDHHHHAHDAHGHHDHTHGHHEHRGLPEITRIIEAGELTAGARVLALRIFDIIAEAEAKAHNKPKNQVHFHEVGAVDAIVDIVAAAVCLDNLGIRDVIVSPLFEGRGSVRCAHGILPVPVPAVINIAAAHKLPLHQTDRFGEWVTPTGAAIAAAARTRKALPACYTVVKTGIGAGKRDTGDTANVLRAMIIQNEAPAEEDTILKLETNIDDATGECLGRVLDLLMAAGARDVHYLPVYMKKNRPGYELVVITDAARREALERIIFEETTSIGIRRCEMARSVLPREDGKVDTPLGPVRVKRCRIGERLRVYPEYADVAAISAEKQLPYPDVYAQILAACQNHI</sequence>
<dbReference type="Gene3D" id="3.30.70.1380">
    <property type="entry name" value="Transcriptional regulatory protein pf0864 domain like"/>
    <property type="match status" value="1"/>
</dbReference>
<protein>
    <recommendedName>
        <fullName evidence="3">Pyridinium-3,5-bisthiocarboxylic acid mononucleotide nickel insertion protein</fullName>
        <shortName evidence="3">P2TMN nickel insertion protein</shortName>
        <ecNumber evidence="3">4.99.1.12</ecNumber>
    </recommendedName>
    <alternativeName>
        <fullName evidence="3">Nickel-pincer cofactor biosynthesis protein LarC</fullName>
    </alternativeName>
</protein>
<dbReference type="AlphaFoldDB" id="E6MIE5"/>
<keyword evidence="6" id="KW-1185">Reference proteome</keyword>
<dbReference type="OrthoDB" id="9765625at2"/>
<dbReference type="RefSeq" id="WP_006599202.1">
    <property type="nucleotide sequence ID" value="NZ_GL622359.1"/>
</dbReference>
<dbReference type="PANTHER" id="PTHR36566:SF1">
    <property type="entry name" value="PYRIDINIUM-3,5-BISTHIOCARBOXYLIC ACID MONONUCLEOTIDE NICKEL INSERTION PROTEIN"/>
    <property type="match status" value="1"/>
</dbReference>
<comment type="similarity">
    <text evidence="3">Belongs to the LarC family.</text>
</comment>
<dbReference type="eggNOG" id="COG1641">
    <property type="taxonomic scope" value="Bacteria"/>
</dbReference>
<evidence type="ECO:0000313" key="5">
    <source>
        <dbReference type="EMBL" id="EFV01041.1"/>
    </source>
</evidence>
<dbReference type="GO" id="GO:0051604">
    <property type="term" value="P:protein maturation"/>
    <property type="evidence" value="ECO:0007669"/>
    <property type="project" value="UniProtKB-UniRule"/>
</dbReference>
<dbReference type="InterPro" id="IPR002822">
    <property type="entry name" value="Ni_insertion"/>
</dbReference>
<name>E6MIE5_9FIRM</name>
<dbReference type="Proteomes" id="UP000004754">
    <property type="component" value="Unassembled WGS sequence"/>
</dbReference>
<evidence type="ECO:0000313" key="6">
    <source>
        <dbReference type="Proteomes" id="UP000004754"/>
    </source>
</evidence>
<dbReference type="STRING" id="887929.HMP0721_1780"/>
<reference evidence="5 6" key="1">
    <citation type="submission" date="2010-12" db="EMBL/GenBank/DDBJ databases">
        <authorList>
            <person name="Muzny D."/>
            <person name="Qin X."/>
            <person name="Deng J."/>
            <person name="Jiang H."/>
            <person name="Liu Y."/>
            <person name="Qu J."/>
            <person name="Song X.-Z."/>
            <person name="Zhang L."/>
            <person name="Thornton R."/>
            <person name="Coyle M."/>
            <person name="Francisco L."/>
            <person name="Jackson L."/>
            <person name="Javaid M."/>
            <person name="Korchina V."/>
            <person name="Kovar C."/>
            <person name="Mata R."/>
            <person name="Mathew T."/>
            <person name="Ngo R."/>
            <person name="Nguyen L."/>
            <person name="Nguyen N."/>
            <person name="Okwuonu G."/>
            <person name="Ongeri F."/>
            <person name="Pham C."/>
            <person name="Simmons D."/>
            <person name="Wilczek-Boney K."/>
            <person name="Hale W."/>
            <person name="Jakkamsetti A."/>
            <person name="Pham P."/>
            <person name="Ruth R."/>
            <person name="San Lucas F."/>
            <person name="Warren J."/>
            <person name="Zhang J."/>
            <person name="Zhao Z."/>
            <person name="Zhou C."/>
            <person name="Zhu D."/>
            <person name="Lee S."/>
            <person name="Bess C."/>
            <person name="Blankenburg K."/>
            <person name="Forbes L."/>
            <person name="Fu Q."/>
            <person name="Gubbala S."/>
            <person name="Hirani K."/>
            <person name="Jayaseelan J.C."/>
            <person name="Lara F."/>
            <person name="Munidasa M."/>
            <person name="Palculict T."/>
            <person name="Patil S."/>
            <person name="Pu L.-L."/>
            <person name="Saada N."/>
            <person name="Tang L."/>
            <person name="Weissenberger G."/>
            <person name="Zhu Y."/>
            <person name="Hemphill L."/>
            <person name="Shang Y."/>
            <person name="Youmans B."/>
            <person name="Ayvaz T."/>
            <person name="Ross M."/>
            <person name="Santibanez J."/>
            <person name="Aqrawi P."/>
            <person name="Gross S."/>
            <person name="Joshi V."/>
            <person name="Fowler G."/>
            <person name="Nazareth L."/>
            <person name="Reid J."/>
            <person name="Worley K."/>
            <person name="Petrosino J."/>
            <person name="Highlander S."/>
            <person name="Gibbs R."/>
        </authorList>
    </citation>
    <scope>NUCLEOTIDE SEQUENCE [LARGE SCALE GENOMIC DNA]</scope>
    <source>
        <strain evidence="5 6">ATCC 23263</strain>
    </source>
</reference>
<evidence type="ECO:0000256" key="1">
    <source>
        <dbReference type="ARBA" id="ARBA00022596"/>
    </source>
</evidence>
<gene>
    <name evidence="3" type="primary">larC</name>
    <name evidence="5" type="ORF">HMP0721_1780</name>
</gene>
<evidence type="ECO:0000256" key="4">
    <source>
        <dbReference type="SAM" id="MobiDB-lite"/>
    </source>
</evidence>
<accession>E6MIE5</accession>
<dbReference type="GO" id="GO:0016151">
    <property type="term" value="F:nickel cation binding"/>
    <property type="evidence" value="ECO:0007669"/>
    <property type="project" value="UniProtKB-UniRule"/>
</dbReference>
<comment type="catalytic activity">
    <reaction evidence="3">
        <text>Ni(II)-pyridinium-3,5-bisthiocarboxylate mononucleotide = pyridinium-3,5-bisthiocarboxylate mononucleotide + Ni(2+)</text>
        <dbReference type="Rhea" id="RHEA:54784"/>
        <dbReference type="ChEBI" id="CHEBI:49786"/>
        <dbReference type="ChEBI" id="CHEBI:137372"/>
        <dbReference type="ChEBI" id="CHEBI:137373"/>
        <dbReference type="EC" id="4.99.1.12"/>
    </reaction>
</comment>
<dbReference type="PANTHER" id="PTHR36566">
    <property type="entry name" value="NICKEL INSERTION PROTEIN-RELATED"/>
    <property type="match status" value="1"/>
</dbReference>
<keyword evidence="1 3" id="KW-0533">Nickel</keyword>
<dbReference type="HOGENOM" id="CLU_028523_2_1_9"/>
<proteinExistence type="inferred from homology"/>
<organism evidence="5 6">
    <name type="scientific">Pseudoramibacter alactolyticus ATCC 23263</name>
    <dbReference type="NCBI Taxonomy" id="887929"/>
    <lineage>
        <taxon>Bacteria</taxon>
        <taxon>Bacillati</taxon>
        <taxon>Bacillota</taxon>
        <taxon>Clostridia</taxon>
        <taxon>Eubacteriales</taxon>
        <taxon>Eubacteriaceae</taxon>
        <taxon>Pseudoramibacter</taxon>
    </lineage>
</organism>
<dbReference type="EMBL" id="AEQN01000023">
    <property type="protein sequence ID" value="EFV01041.1"/>
    <property type="molecule type" value="Genomic_DNA"/>
</dbReference>
<evidence type="ECO:0000256" key="3">
    <source>
        <dbReference type="HAMAP-Rule" id="MF_01074"/>
    </source>
</evidence>
<keyword evidence="2 3" id="KW-0456">Lyase</keyword>
<comment type="caution">
    <text evidence="5">The sequence shown here is derived from an EMBL/GenBank/DDBJ whole genome shotgun (WGS) entry which is preliminary data.</text>
</comment>
<dbReference type="GO" id="GO:0016829">
    <property type="term" value="F:lyase activity"/>
    <property type="evidence" value="ECO:0007669"/>
    <property type="project" value="UniProtKB-UniRule"/>
</dbReference>
<comment type="function">
    <text evidence="3">Involved in the biosynthesis of a nickel-pincer cofactor ((SCS)Ni(II) pincer complex). Binds Ni(2+), and functions in nickel delivery to pyridinium-3,5-bisthiocarboxylic acid mononucleotide (P2TMN), to form the mature cofactor. Is thus probably required for the activation of nickel-pincer cofactor-dependent enzymes.</text>
</comment>